<protein>
    <submittedName>
        <fullName evidence="2">Copper ABC transporter permease</fullName>
    </submittedName>
</protein>
<evidence type="ECO:0000256" key="1">
    <source>
        <dbReference type="SAM" id="Phobius"/>
    </source>
</evidence>
<feature type="transmembrane region" description="Helical" evidence="1">
    <location>
        <begin position="836"/>
        <end position="856"/>
    </location>
</feature>
<feature type="transmembrane region" description="Helical" evidence="1">
    <location>
        <begin position="351"/>
        <end position="369"/>
    </location>
</feature>
<keyword evidence="1" id="KW-1133">Transmembrane helix</keyword>
<keyword evidence="1" id="KW-0812">Transmembrane</keyword>
<dbReference type="EMBL" id="PIEU01000084">
    <property type="protein sequence ID" value="PZL72475.1"/>
    <property type="molecule type" value="Genomic_DNA"/>
</dbReference>
<dbReference type="PANTHER" id="PTHR38454">
    <property type="entry name" value="INTEGRAL MEMBRANE PROTEIN-RELATED"/>
    <property type="match status" value="1"/>
</dbReference>
<comment type="caution">
    <text evidence="2">The sequence shown here is derived from an EMBL/GenBank/DDBJ whole genome shotgun (WGS) entry which is preliminary data.</text>
</comment>
<feature type="transmembrane region" description="Helical" evidence="1">
    <location>
        <begin position="381"/>
        <end position="400"/>
    </location>
</feature>
<organism evidence="2 3">
    <name type="scientific">Enterococcus plantarum</name>
    <dbReference type="NCBI Taxonomy" id="1077675"/>
    <lineage>
        <taxon>Bacteria</taxon>
        <taxon>Bacillati</taxon>
        <taxon>Bacillota</taxon>
        <taxon>Bacilli</taxon>
        <taxon>Lactobacillales</taxon>
        <taxon>Enterococcaceae</taxon>
        <taxon>Enterococcus</taxon>
    </lineage>
</organism>
<feature type="transmembrane region" description="Helical" evidence="1">
    <location>
        <begin position="81"/>
        <end position="101"/>
    </location>
</feature>
<feature type="transmembrane region" description="Helical" evidence="1">
    <location>
        <begin position="185"/>
        <end position="215"/>
    </location>
</feature>
<evidence type="ECO:0000313" key="2">
    <source>
        <dbReference type="EMBL" id="PZL72475.1"/>
    </source>
</evidence>
<dbReference type="Pfam" id="PF09586">
    <property type="entry name" value="YfhO"/>
    <property type="match status" value="1"/>
</dbReference>
<accession>A0A2W4B8J3</accession>
<dbReference type="Proteomes" id="UP000249828">
    <property type="component" value="Unassembled WGS sequence"/>
</dbReference>
<dbReference type="RefSeq" id="WP_111248147.1">
    <property type="nucleotide sequence ID" value="NZ_PIEU01000084.1"/>
</dbReference>
<dbReference type="STRING" id="1077675.BCR22_12405"/>
<reference evidence="2 3" key="1">
    <citation type="submission" date="2017-11" db="EMBL/GenBank/DDBJ databases">
        <title>Draft genome sequence of Enterococcus plantarum TRW2 strain isolated from lettuce.</title>
        <authorList>
            <person name="Kim E.B."/>
            <person name="Marco M.L."/>
            <person name="Williams T.R."/>
            <person name="You I.H."/>
        </authorList>
    </citation>
    <scope>NUCLEOTIDE SEQUENCE [LARGE SCALE GENOMIC DNA]</scope>
    <source>
        <strain evidence="2 3">TRW2</strain>
    </source>
</reference>
<gene>
    <name evidence="2" type="ORF">CI088_10425</name>
</gene>
<dbReference type="AlphaFoldDB" id="A0A2W4B8J3"/>
<dbReference type="InterPro" id="IPR018580">
    <property type="entry name" value="Uncharacterised_YfhO"/>
</dbReference>
<keyword evidence="3" id="KW-1185">Reference proteome</keyword>
<proteinExistence type="predicted"/>
<name>A0A2W4B8J3_9ENTE</name>
<keyword evidence="1" id="KW-0472">Membrane</keyword>
<dbReference type="PANTHER" id="PTHR38454:SF1">
    <property type="entry name" value="INTEGRAL MEMBRANE PROTEIN"/>
    <property type="match status" value="1"/>
</dbReference>
<evidence type="ECO:0000313" key="3">
    <source>
        <dbReference type="Proteomes" id="UP000249828"/>
    </source>
</evidence>
<feature type="transmembrane region" description="Helical" evidence="1">
    <location>
        <begin position="323"/>
        <end position="345"/>
    </location>
</feature>
<sequence length="864" mass="98673">MKKANPQSAYRVCIFLLSILLPIVIMGWVYYQNGIYWGSKTTMLASDAYPQLLNFYSNFHDVLIGEQSVFYTWGGALGGNFWSLSAYYLNSVFTFIVVFFDKVDMPEALYLITLLKFGAIGGSFYCYSQHNFSVKKWISLAVSLCYALMSFSVAYSPINMWLDALIYLPLVIWGINRIQEKQKPFLLFISYTLLFVSNFYFGFIVGFFSVLYMFLRVYCYPVYKKSILSYFITSLLAGGASMVVILPSIIDLRTNGETLSPINQLITPDIGGWDLIVKQFVGSYDTAKFESAPFIFVGILPLLLGLFFFFSPQISKRKKIGNALLAGLLILSVYIYPLNLFWHGFHFPNMLLFRFSFLLSFMICFWTLQVIEKWQSTNLSIFINFSIGTMTLFLITYFLMNPKRYDYIQAKNVLWTLFFCLIYLVGIYLLQRLENKKKNILILFLMFCVIAEMTVNTKQMVAGIAKDWGFPERTMYSENYKDIEGLVDQADKKMAASGSFQRMINLNPISLNEGFNLGYSGISQFSSIRNRSALSYLAQMGYRSEGTNLTIQAINNTLLMDSFLGVDYIVSQKDPLLFGYEKETQAGNYQLYKNKYALPLGMLTDKGIYDKENVSNQSDLWNYLSGKQEEYIRLTGLDNEVATNTVITRENNYVTYSQEQPGKNMTIEWDVSVPANSQAYISLYTQNNAMMKDVNTEITVQGQSSNYEMSKVGQYYNIGYYEKAALVHVKLTFYGSAIVQFPEPDVLLIDTEKFEQSAKGIQEKGVPLKAEKNRVSGNVKVDTEDVLLTTIAYDSGWRAYIDGEKKKIQSFENGLIGIPISKGQHSIELIYYPNGLFIGAGISGISICIFISSYFWKKRGKQYE</sequence>
<feature type="transmembrane region" description="Helical" evidence="1">
    <location>
        <begin position="412"/>
        <end position="430"/>
    </location>
</feature>
<feature type="transmembrane region" description="Helical" evidence="1">
    <location>
        <begin position="439"/>
        <end position="455"/>
    </location>
</feature>
<feature type="transmembrane region" description="Helical" evidence="1">
    <location>
        <begin position="12"/>
        <end position="31"/>
    </location>
</feature>
<feature type="transmembrane region" description="Helical" evidence="1">
    <location>
        <begin position="137"/>
        <end position="155"/>
    </location>
</feature>
<feature type="transmembrane region" description="Helical" evidence="1">
    <location>
        <begin position="292"/>
        <end position="311"/>
    </location>
</feature>
<feature type="transmembrane region" description="Helical" evidence="1">
    <location>
        <begin position="227"/>
        <end position="250"/>
    </location>
</feature>